<reference evidence="1 2" key="1">
    <citation type="submission" date="2015-12" db="EMBL/GenBank/DDBJ databases">
        <title>Bacillus cereus Group isolate.</title>
        <authorList>
            <person name="Kovac J."/>
        </authorList>
    </citation>
    <scope>NUCLEOTIDE SEQUENCE [LARGE SCALE GENOMIC DNA]</scope>
    <source>
        <strain evidence="1 2">FSL K6-0073</strain>
    </source>
</reference>
<proteinExistence type="predicted"/>
<dbReference type="EMBL" id="LOMO01000001">
    <property type="protein sequence ID" value="KXY51012.1"/>
    <property type="molecule type" value="Genomic_DNA"/>
</dbReference>
<protein>
    <submittedName>
        <fullName evidence="1">Uncharacterized protein</fullName>
    </submittedName>
</protein>
<dbReference type="Proteomes" id="UP000075476">
    <property type="component" value="Unassembled WGS sequence"/>
</dbReference>
<evidence type="ECO:0000313" key="1">
    <source>
        <dbReference type="EMBL" id="KXY51012.1"/>
    </source>
</evidence>
<accession>A0A9X0MJJ3</accession>
<dbReference type="RefSeq" id="WP_061662352.1">
    <property type="nucleotide sequence ID" value="NZ_LOMO01000001.1"/>
</dbReference>
<evidence type="ECO:0000313" key="2">
    <source>
        <dbReference type="Proteomes" id="UP000075476"/>
    </source>
</evidence>
<organism evidence="1 2">
    <name type="scientific">Bacillus cereus</name>
    <dbReference type="NCBI Taxonomy" id="1396"/>
    <lineage>
        <taxon>Bacteria</taxon>
        <taxon>Bacillati</taxon>
        <taxon>Bacillota</taxon>
        <taxon>Bacilli</taxon>
        <taxon>Bacillales</taxon>
        <taxon>Bacillaceae</taxon>
        <taxon>Bacillus</taxon>
        <taxon>Bacillus cereus group</taxon>
    </lineage>
</organism>
<dbReference type="AlphaFoldDB" id="A0A9X0MJJ3"/>
<comment type="caution">
    <text evidence="1">The sequence shown here is derived from an EMBL/GenBank/DDBJ whole genome shotgun (WGS) entry which is preliminary data.</text>
</comment>
<gene>
    <name evidence="1" type="ORF">AT268_31205</name>
</gene>
<sequence>MNKEMHIILKDGKPWSGASQETFAKVYYDEGKAIQIAKSACTAEANRFYEYEEGYYQNEELSLTERRKLAKDLADKEWIKRWKVKPMILKEEQN</sequence>
<name>A0A9X0MJJ3_BACCE</name>